<sequence length="103" mass="12272">MSIMSISKLPPGFFFITRTLVYKIGLTVLKKKCREFGIPRWPHRKIKSLDRLIHELQDIGQQQKDDEVAVAVLTKRQEKLKEERESIERKPFMEIQTDTKKFR</sequence>
<evidence type="ECO:0000256" key="6">
    <source>
        <dbReference type="ARBA" id="ARBA00023242"/>
    </source>
</evidence>
<dbReference type="PANTHER" id="PTHR46373:SF12">
    <property type="entry name" value="PROTEIN RKD5"/>
    <property type="match status" value="1"/>
</dbReference>
<evidence type="ECO:0000259" key="7">
    <source>
        <dbReference type="PROSITE" id="PS51519"/>
    </source>
</evidence>
<evidence type="ECO:0000256" key="5">
    <source>
        <dbReference type="ARBA" id="ARBA00023163"/>
    </source>
</evidence>
<dbReference type="GO" id="GO:0003677">
    <property type="term" value="F:DNA binding"/>
    <property type="evidence" value="ECO:0007669"/>
    <property type="project" value="UniProtKB-KW"/>
</dbReference>
<dbReference type="Pfam" id="PF02042">
    <property type="entry name" value="RWP-RK"/>
    <property type="match status" value="1"/>
</dbReference>
<keyword evidence="3" id="KW-0175">Coiled coil</keyword>
<organism evidence="8 9">
    <name type="scientific">Acer negundo</name>
    <name type="common">Box elder</name>
    <dbReference type="NCBI Taxonomy" id="4023"/>
    <lineage>
        <taxon>Eukaryota</taxon>
        <taxon>Viridiplantae</taxon>
        <taxon>Streptophyta</taxon>
        <taxon>Embryophyta</taxon>
        <taxon>Tracheophyta</taxon>
        <taxon>Spermatophyta</taxon>
        <taxon>Magnoliopsida</taxon>
        <taxon>eudicotyledons</taxon>
        <taxon>Gunneridae</taxon>
        <taxon>Pentapetalae</taxon>
        <taxon>rosids</taxon>
        <taxon>malvids</taxon>
        <taxon>Sapindales</taxon>
        <taxon>Sapindaceae</taxon>
        <taxon>Hippocastanoideae</taxon>
        <taxon>Acereae</taxon>
        <taxon>Acer</taxon>
    </lineage>
</organism>
<evidence type="ECO:0000313" key="8">
    <source>
        <dbReference type="EMBL" id="KAI9165493.1"/>
    </source>
</evidence>
<proteinExistence type="predicted"/>
<dbReference type="EMBL" id="JAJSOW010000105">
    <property type="protein sequence ID" value="KAI9165493.1"/>
    <property type="molecule type" value="Genomic_DNA"/>
</dbReference>
<comment type="caution">
    <text evidence="8">The sequence shown here is derived from an EMBL/GenBank/DDBJ whole genome shotgun (WGS) entry which is preliminary data.</text>
</comment>
<dbReference type="GO" id="GO:0003700">
    <property type="term" value="F:DNA-binding transcription factor activity"/>
    <property type="evidence" value="ECO:0007669"/>
    <property type="project" value="InterPro"/>
</dbReference>
<dbReference type="Proteomes" id="UP001064489">
    <property type="component" value="Chromosome 10"/>
</dbReference>
<keyword evidence="2" id="KW-0805">Transcription regulation</keyword>
<gene>
    <name evidence="8" type="ORF">LWI28_015115</name>
</gene>
<protein>
    <recommendedName>
        <fullName evidence="7">RWP-RK domain-containing protein</fullName>
    </recommendedName>
</protein>
<dbReference type="PROSITE" id="PS51519">
    <property type="entry name" value="RWP_RK"/>
    <property type="match status" value="1"/>
</dbReference>
<dbReference type="InterPro" id="IPR044607">
    <property type="entry name" value="RKD-like"/>
</dbReference>
<dbReference type="InterPro" id="IPR003035">
    <property type="entry name" value="RWP-RK_dom"/>
</dbReference>
<keyword evidence="9" id="KW-1185">Reference proteome</keyword>
<evidence type="ECO:0000256" key="3">
    <source>
        <dbReference type="ARBA" id="ARBA00023054"/>
    </source>
</evidence>
<reference evidence="8" key="1">
    <citation type="journal article" date="2022" name="Plant J.">
        <title>Strategies of tolerance reflected in two North American maple genomes.</title>
        <authorList>
            <person name="McEvoy S.L."/>
            <person name="Sezen U.U."/>
            <person name="Trouern-Trend A."/>
            <person name="McMahon S.M."/>
            <person name="Schaberg P.G."/>
            <person name="Yang J."/>
            <person name="Wegrzyn J.L."/>
            <person name="Swenson N.G."/>
        </authorList>
    </citation>
    <scope>NUCLEOTIDE SEQUENCE</scope>
    <source>
        <strain evidence="8">91603</strain>
    </source>
</reference>
<evidence type="ECO:0000256" key="1">
    <source>
        <dbReference type="ARBA" id="ARBA00004049"/>
    </source>
</evidence>
<evidence type="ECO:0000313" key="9">
    <source>
        <dbReference type="Proteomes" id="UP001064489"/>
    </source>
</evidence>
<feature type="domain" description="RWP-RK" evidence="7">
    <location>
        <begin position="1"/>
        <end position="69"/>
    </location>
</feature>
<keyword evidence="4" id="KW-0238">DNA-binding</keyword>
<reference evidence="8" key="2">
    <citation type="submission" date="2023-02" db="EMBL/GenBank/DDBJ databases">
        <authorList>
            <person name="Swenson N.G."/>
            <person name="Wegrzyn J.L."/>
            <person name="Mcevoy S.L."/>
        </authorList>
    </citation>
    <scope>NUCLEOTIDE SEQUENCE</scope>
    <source>
        <strain evidence="8">91603</strain>
        <tissue evidence="8">Leaf</tissue>
    </source>
</reference>
<evidence type="ECO:0000256" key="4">
    <source>
        <dbReference type="ARBA" id="ARBA00023125"/>
    </source>
</evidence>
<dbReference type="AlphaFoldDB" id="A0AAD5IJG7"/>
<evidence type="ECO:0000256" key="2">
    <source>
        <dbReference type="ARBA" id="ARBA00023015"/>
    </source>
</evidence>
<name>A0AAD5IJG7_ACENE</name>
<accession>A0AAD5IJG7</accession>
<keyword evidence="5" id="KW-0804">Transcription</keyword>
<comment type="function">
    <text evidence="1">Putative transcription factor.</text>
</comment>
<dbReference type="PANTHER" id="PTHR46373">
    <property type="entry name" value="PROTEIN RKD4"/>
    <property type="match status" value="1"/>
</dbReference>
<keyword evidence="6" id="KW-0539">Nucleus</keyword>